<dbReference type="InterPro" id="IPR008952">
    <property type="entry name" value="Tetraspanin_EC2_sf"/>
</dbReference>
<comment type="caution">
    <text evidence="8">The sequence shown here is derived from an EMBL/GenBank/DDBJ whole genome shotgun (WGS) entry which is preliminary data.</text>
</comment>
<evidence type="ECO:0000256" key="4">
    <source>
        <dbReference type="ARBA" id="ARBA00022989"/>
    </source>
</evidence>
<feature type="transmembrane region" description="Helical" evidence="7">
    <location>
        <begin position="37"/>
        <end position="60"/>
    </location>
</feature>
<dbReference type="AlphaFoldDB" id="A0A401NUI6"/>
<dbReference type="InterPro" id="IPR018499">
    <property type="entry name" value="Tetraspanin/Peripherin"/>
</dbReference>
<dbReference type="OMA" id="LNGYKDW"/>
<sequence length="257" mass="28664">TRLARRRSIKVSLGGWETERERKIPRKMAGVNKCIKYSMFFFNFLFWLCGSIILGVSIWLRVGKNAGKVSGVNIVEFYPAINLLITVGSIVMVLGFLGCCGAMKESKCMLILFFIGLLLILVLQITAGILGALYTPQIATVINDTYKEYIPLSTQTDTVKKEIEEMQQENKCCGLLNGYKDWEHSIPTSCNCTHDDQDHPCAKIPGRSVWAQSCVDVMIDILKANCIIIIGIAFGLAVIEIFGLAFSMTLYCQIKNK</sequence>
<dbReference type="PANTHER" id="PTHR19282">
    <property type="entry name" value="TETRASPANIN"/>
    <property type="match status" value="1"/>
</dbReference>
<evidence type="ECO:0000256" key="7">
    <source>
        <dbReference type="RuleBase" id="RU361218"/>
    </source>
</evidence>
<dbReference type="PANTHER" id="PTHR19282:SF380">
    <property type="entry name" value="TETRASPANIN-8"/>
    <property type="match status" value="1"/>
</dbReference>
<protein>
    <recommendedName>
        <fullName evidence="7">Tetraspanin</fullName>
    </recommendedName>
</protein>
<dbReference type="GO" id="GO:0005886">
    <property type="term" value="C:plasma membrane"/>
    <property type="evidence" value="ECO:0007669"/>
    <property type="project" value="TreeGrafter"/>
</dbReference>
<dbReference type="EMBL" id="BFAA01006775">
    <property type="protein sequence ID" value="GCB64502.1"/>
    <property type="molecule type" value="Genomic_DNA"/>
</dbReference>
<dbReference type="Gene3D" id="1.10.1450.10">
    <property type="entry name" value="Tetraspanin"/>
    <property type="match status" value="1"/>
</dbReference>
<evidence type="ECO:0000313" key="8">
    <source>
        <dbReference type="EMBL" id="GCB64502.1"/>
    </source>
</evidence>
<dbReference type="STRING" id="75743.A0A401NUI6"/>
<feature type="transmembrane region" description="Helical" evidence="7">
    <location>
        <begin position="227"/>
        <end position="251"/>
    </location>
</feature>
<keyword evidence="3 7" id="KW-0812">Transmembrane</keyword>
<dbReference type="InterPro" id="IPR018503">
    <property type="entry name" value="Tetraspanin_CS"/>
</dbReference>
<evidence type="ECO:0000256" key="6">
    <source>
        <dbReference type="PIRSR" id="PIRSR002419-1"/>
    </source>
</evidence>
<accession>A0A401NUI6</accession>
<dbReference type="PIRSF" id="PIRSF002419">
    <property type="entry name" value="Tetraspanin"/>
    <property type="match status" value="1"/>
</dbReference>
<name>A0A401NUI6_SCYTO</name>
<proteinExistence type="inferred from homology"/>
<organism evidence="8 9">
    <name type="scientific">Scyliorhinus torazame</name>
    <name type="common">Cloudy catshark</name>
    <name type="synonym">Catulus torazame</name>
    <dbReference type="NCBI Taxonomy" id="75743"/>
    <lineage>
        <taxon>Eukaryota</taxon>
        <taxon>Metazoa</taxon>
        <taxon>Chordata</taxon>
        <taxon>Craniata</taxon>
        <taxon>Vertebrata</taxon>
        <taxon>Chondrichthyes</taxon>
        <taxon>Elasmobranchii</taxon>
        <taxon>Galeomorphii</taxon>
        <taxon>Galeoidea</taxon>
        <taxon>Carcharhiniformes</taxon>
        <taxon>Scyliorhinidae</taxon>
        <taxon>Scyliorhinus</taxon>
    </lineage>
</organism>
<dbReference type="SUPFAM" id="SSF48652">
    <property type="entry name" value="Tetraspanin"/>
    <property type="match status" value="1"/>
</dbReference>
<dbReference type="Pfam" id="PF00335">
    <property type="entry name" value="Tetraspanin"/>
    <property type="match status" value="1"/>
</dbReference>
<keyword evidence="9" id="KW-1185">Reference proteome</keyword>
<comment type="subcellular location">
    <subcellularLocation>
        <location evidence="1 7">Membrane</location>
        <topology evidence="1 7">Multi-pass membrane protein</topology>
    </subcellularLocation>
</comment>
<feature type="disulfide bond" evidence="6">
    <location>
        <begin position="173"/>
        <end position="190"/>
    </location>
</feature>
<evidence type="ECO:0000256" key="1">
    <source>
        <dbReference type="ARBA" id="ARBA00004141"/>
    </source>
</evidence>
<comment type="similarity">
    <text evidence="2 7">Belongs to the tetraspanin (TM4SF) family.</text>
</comment>
<evidence type="ECO:0000313" key="9">
    <source>
        <dbReference type="Proteomes" id="UP000288216"/>
    </source>
</evidence>
<feature type="transmembrane region" description="Helical" evidence="7">
    <location>
        <begin position="80"/>
        <end position="103"/>
    </location>
</feature>
<dbReference type="PRINTS" id="PR00259">
    <property type="entry name" value="TMFOUR"/>
</dbReference>
<dbReference type="Proteomes" id="UP000288216">
    <property type="component" value="Unassembled WGS sequence"/>
</dbReference>
<keyword evidence="5 7" id="KW-0472">Membrane</keyword>
<feature type="transmembrane region" description="Helical" evidence="7">
    <location>
        <begin position="110"/>
        <end position="134"/>
    </location>
</feature>
<feature type="non-terminal residue" evidence="8">
    <location>
        <position position="1"/>
    </location>
</feature>
<evidence type="ECO:0000256" key="3">
    <source>
        <dbReference type="ARBA" id="ARBA00022692"/>
    </source>
</evidence>
<evidence type="ECO:0000256" key="2">
    <source>
        <dbReference type="ARBA" id="ARBA00006840"/>
    </source>
</evidence>
<feature type="disulfide bond" evidence="6">
    <location>
        <begin position="172"/>
        <end position="201"/>
    </location>
</feature>
<dbReference type="InterPro" id="IPR000301">
    <property type="entry name" value="Tetraspanin_animals"/>
</dbReference>
<gene>
    <name evidence="8" type="ORF">scyTo_0013349</name>
</gene>
<dbReference type="OrthoDB" id="5982705at2759"/>
<keyword evidence="4 7" id="KW-1133">Transmembrane helix</keyword>
<dbReference type="PROSITE" id="PS00421">
    <property type="entry name" value="TM4_1"/>
    <property type="match status" value="1"/>
</dbReference>
<keyword evidence="6" id="KW-1015">Disulfide bond</keyword>
<reference evidence="8 9" key="1">
    <citation type="journal article" date="2018" name="Nat. Ecol. Evol.">
        <title>Shark genomes provide insights into elasmobranch evolution and the origin of vertebrates.</title>
        <authorList>
            <person name="Hara Y"/>
            <person name="Yamaguchi K"/>
            <person name="Onimaru K"/>
            <person name="Kadota M"/>
            <person name="Koyanagi M"/>
            <person name="Keeley SD"/>
            <person name="Tatsumi K"/>
            <person name="Tanaka K"/>
            <person name="Motone F"/>
            <person name="Kageyama Y"/>
            <person name="Nozu R"/>
            <person name="Adachi N"/>
            <person name="Nishimura O"/>
            <person name="Nakagawa R"/>
            <person name="Tanegashima C"/>
            <person name="Kiyatake I"/>
            <person name="Matsumoto R"/>
            <person name="Murakumo K"/>
            <person name="Nishida K"/>
            <person name="Terakita A"/>
            <person name="Kuratani S"/>
            <person name="Sato K"/>
            <person name="Hyodo S Kuraku.S."/>
        </authorList>
    </citation>
    <scope>NUCLEOTIDE SEQUENCE [LARGE SCALE GENOMIC DNA]</scope>
</reference>
<evidence type="ECO:0000256" key="5">
    <source>
        <dbReference type="ARBA" id="ARBA00023136"/>
    </source>
</evidence>